<accession>A0ABR2PUQ9</accession>
<evidence type="ECO:0000313" key="2">
    <source>
        <dbReference type="Proteomes" id="UP001396334"/>
    </source>
</evidence>
<keyword evidence="2" id="KW-1185">Reference proteome</keyword>
<sequence length="154" mass="17614">MAAPSKKMGPAIFTDVYLNNRSRQDLSPSETKYWYGSENKQEDFPPEQIQYFQHMADSDVGCSEGGVVFLIKQDIKWVVAWRNMVNEDNKVYTDITTESVINWDFYKKQLKKSVSHVQAENLGFKATLNIDPYSVEPNVVGKLEETTSSHILVV</sequence>
<organism evidence="1 2">
    <name type="scientific">Hibiscus sabdariffa</name>
    <name type="common">roselle</name>
    <dbReference type="NCBI Taxonomy" id="183260"/>
    <lineage>
        <taxon>Eukaryota</taxon>
        <taxon>Viridiplantae</taxon>
        <taxon>Streptophyta</taxon>
        <taxon>Embryophyta</taxon>
        <taxon>Tracheophyta</taxon>
        <taxon>Spermatophyta</taxon>
        <taxon>Magnoliopsida</taxon>
        <taxon>eudicotyledons</taxon>
        <taxon>Gunneridae</taxon>
        <taxon>Pentapetalae</taxon>
        <taxon>rosids</taxon>
        <taxon>malvids</taxon>
        <taxon>Malvales</taxon>
        <taxon>Malvaceae</taxon>
        <taxon>Malvoideae</taxon>
        <taxon>Hibiscus</taxon>
    </lineage>
</organism>
<protein>
    <submittedName>
        <fullName evidence="1">Uncharacterized protein</fullName>
    </submittedName>
</protein>
<proteinExistence type="predicted"/>
<dbReference type="EMBL" id="JBBPBN010000051">
    <property type="protein sequence ID" value="KAK8991905.1"/>
    <property type="molecule type" value="Genomic_DNA"/>
</dbReference>
<comment type="caution">
    <text evidence="1">The sequence shown here is derived from an EMBL/GenBank/DDBJ whole genome shotgun (WGS) entry which is preliminary data.</text>
</comment>
<dbReference type="PANTHER" id="PTHR36482">
    <property type="entry name" value="OSJNBA0024J22.15 PROTEIN"/>
    <property type="match status" value="1"/>
</dbReference>
<dbReference type="Proteomes" id="UP001396334">
    <property type="component" value="Unassembled WGS sequence"/>
</dbReference>
<gene>
    <name evidence="1" type="ORF">V6N11_044802</name>
</gene>
<reference evidence="1 2" key="1">
    <citation type="journal article" date="2024" name="G3 (Bethesda)">
        <title>Genome assembly of Hibiscus sabdariffa L. provides insights into metabolisms of medicinal natural products.</title>
        <authorList>
            <person name="Kim T."/>
        </authorList>
    </citation>
    <scope>NUCLEOTIDE SEQUENCE [LARGE SCALE GENOMIC DNA]</scope>
    <source>
        <strain evidence="1">TK-2024</strain>
        <tissue evidence="1">Old leaves</tissue>
    </source>
</reference>
<dbReference type="PANTHER" id="PTHR36482:SF6">
    <property type="entry name" value="JASMONATE-INDUCED PROTEIN HOMOLOG"/>
    <property type="match status" value="1"/>
</dbReference>
<evidence type="ECO:0000313" key="1">
    <source>
        <dbReference type="EMBL" id="KAK8991905.1"/>
    </source>
</evidence>
<name>A0ABR2PUQ9_9ROSI</name>
<dbReference type="InterPro" id="IPR053085">
    <property type="entry name" value="Jasmonate-induced_protein"/>
</dbReference>